<evidence type="ECO:0000313" key="2">
    <source>
        <dbReference type="EMBL" id="GID73709.1"/>
    </source>
</evidence>
<reference evidence="2 3" key="1">
    <citation type="submission" date="2021-01" db="EMBL/GenBank/DDBJ databases">
        <title>Whole genome shotgun sequence of Actinoplanes deccanensis NBRC 13994.</title>
        <authorList>
            <person name="Komaki H."/>
            <person name="Tamura T."/>
        </authorList>
    </citation>
    <scope>NUCLEOTIDE SEQUENCE [LARGE SCALE GENOMIC DNA]</scope>
    <source>
        <strain evidence="2 3">NBRC 13994</strain>
    </source>
</reference>
<dbReference type="RefSeq" id="WP_203761617.1">
    <property type="nucleotide sequence ID" value="NZ_BAAABO010000027.1"/>
</dbReference>
<organism evidence="2 3">
    <name type="scientific">Paractinoplanes deccanensis</name>
    <dbReference type="NCBI Taxonomy" id="113561"/>
    <lineage>
        <taxon>Bacteria</taxon>
        <taxon>Bacillati</taxon>
        <taxon>Actinomycetota</taxon>
        <taxon>Actinomycetes</taxon>
        <taxon>Micromonosporales</taxon>
        <taxon>Micromonosporaceae</taxon>
        <taxon>Paractinoplanes</taxon>
    </lineage>
</organism>
<evidence type="ECO:0000313" key="3">
    <source>
        <dbReference type="Proteomes" id="UP000609879"/>
    </source>
</evidence>
<feature type="domain" description="SAF" evidence="1">
    <location>
        <begin position="26"/>
        <end position="89"/>
    </location>
</feature>
<dbReference type="SMART" id="SM00858">
    <property type="entry name" value="SAF"/>
    <property type="match status" value="1"/>
</dbReference>
<evidence type="ECO:0000259" key="1">
    <source>
        <dbReference type="SMART" id="SM00858"/>
    </source>
</evidence>
<name>A0ABQ3Y144_9ACTN</name>
<dbReference type="InterPro" id="IPR013974">
    <property type="entry name" value="SAF"/>
</dbReference>
<dbReference type="Proteomes" id="UP000609879">
    <property type="component" value="Unassembled WGS sequence"/>
</dbReference>
<protein>
    <recommendedName>
        <fullName evidence="1">SAF domain-containing protein</fullName>
    </recommendedName>
</protein>
<proteinExistence type="predicted"/>
<dbReference type="EMBL" id="BOMI01000037">
    <property type="protein sequence ID" value="GID73709.1"/>
    <property type="molecule type" value="Genomic_DNA"/>
</dbReference>
<gene>
    <name evidence="2" type="ORF">Ade02nite_23500</name>
</gene>
<comment type="caution">
    <text evidence="2">The sequence shown here is derived from an EMBL/GenBank/DDBJ whole genome shotgun (WGS) entry which is preliminary data.</text>
</comment>
<dbReference type="CDD" id="cd11614">
    <property type="entry name" value="SAF_CpaB_FlgA_like"/>
    <property type="match status" value="1"/>
</dbReference>
<sequence length="196" mass="19395">MALGSLLVVVCVLGYAWGAVRLGDRIQVLAVARPVAAGQVIAVADLTQVSAADDPGVLLIPVAQAEEVIGRTAVVPLLAGTLLTPSLIGDAAFPPPGKVTASLALKPGQYPQGLTNGARVAVFVSATGTGAEGQANPAAKATAAPTRLRAVVLGVDLAGDGQGSTVITLLLDASDGPRLAAAPEGAVVLMQTAPER</sequence>
<keyword evidence="3" id="KW-1185">Reference proteome</keyword>
<dbReference type="Pfam" id="PF08666">
    <property type="entry name" value="SAF"/>
    <property type="match status" value="1"/>
</dbReference>
<accession>A0ABQ3Y144</accession>